<evidence type="ECO:0000313" key="12">
    <source>
        <dbReference type="Proteomes" id="UP000580910"/>
    </source>
</evidence>
<keyword evidence="8 9" id="KW-0472">Membrane</keyword>
<keyword evidence="5" id="KW-0547">Nucleotide-binding</keyword>
<feature type="transmembrane region" description="Helical" evidence="9">
    <location>
        <begin position="415"/>
        <end position="434"/>
    </location>
</feature>
<reference evidence="11 12" key="1">
    <citation type="submission" date="2020-07" db="EMBL/GenBank/DDBJ databases">
        <title>Sequencing the genomes of 1000 actinobacteria strains.</title>
        <authorList>
            <person name="Klenk H.-P."/>
        </authorList>
    </citation>
    <scope>NUCLEOTIDE SEQUENCE [LARGE SCALE GENOMIC DNA]</scope>
    <source>
        <strain evidence="11 12">DSM 21349</strain>
    </source>
</reference>
<dbReference type="Gene3D" id="3.40.50.300">
    <property type="entry name" value="P-loop containing nucleotide triphosphate hydrolases"/>
    <property type="match status" value="1"/>
</dbReference>
<feature type="transmembrane region" description="Helical" evidence="9">
    <location>
        <begin position="362"/>
        <end position="382"/>
    </location>
</feature>
<evidence type="ECO:0000256" key="8">
    <source>
        <dbReference type="ARBA" id="ARBA00023136"/>
    </source>
</evidence>
<dbReference type="SMART" id="SM00382">
    <property type="entry name" value="AAA"/>
    <property type="match status" value="1"/>
</dbReference>
<organism evidence="11 12">
    <name type="scientific">Nocardioides ginsengisegetis</name>
    <dbReference type="NCBI Taxonomy" id="661491"/>
    <lineage>
        <taxon>Bacteria</taxon>
        <taxon>Bacillati</taxon>
        <taxon>Actinomycetota</taxon>
        <taxon>Actinomycetes</taxon>
        <taxon>Propionibacteriales</taxon>
        <taxon>Nocardioidaceae</taxon>
        <taxon>Nocardioides</taxon>
    </lineage>
</organism>
<evidence type="ECO:0000256" key="1">
    <source>
        <dbReference type="ARBA" id="ARBA00004651"/>
    </source>
</evidence>
<dbReference type="RefSeq" id="WP_182540666.1">
    <property type="nucleotide sequence ID" value="NZ_JACGXA010000001.1"/>
</dbReference>
<dbReference type="GO" id="GO:0015658">
    <property type="term" value="F:branched-chain amino acid transmembrane transporter activity"/>
    <property type="evidence" value="ECO:0007669"/>
    <property type="project" value="InterPro"/>
</dbReference>
<evidence type="ECO:0000259" key="10">
    <source>
        <dbReference type="PROSITE" id="PS50893"/>
    </source>
</evidence>
<feature type="transmembrane region" description="Helical" evidence="9">
    <location>
        <begin position="540"/>
        <end position="566"/>
    </location>
</feature>
<keyword evidence="7 9" id="KW-1133">Transmembrane helix</keyword>
<feature type="transmembrane region" description="Helical" evidence="9">
    <location>
        <begin position="215"/>
        <end position="235"/>
    </location>
</feature>
<dbReference type="Proteomes" id="UP000580910">
    <property type="component" value="Unassembled WGS sequence"/>
</dbReference>
<dbReference type="Pfam" id="PF02653">
    <property type="entry name" value="BPD_transp_2"/>
    <property type="match status" value="2"/>
</dbReference>
<feature type="transmembrane region" description="Helical" evidence="9">
    <location>
        <begin position="335"/>
        <end position="355"/>
    </location>
</feature>
<comment type="subcellular location">
    <subcellularLocation>
        <location evidence="1">Cell membrane</location>
        <topology evidence="1">Multi-pass membrane protein</topology>
    </subcellularLocation>
</comment>
<evidence type="ECO:0000256" key="5">
    <source>
        <dbReference type="ARBA" id="ARBA00022741"/>
    </source>
</evidence>
<keyword evidence="3" id="KW-1003">Cell membrane</keyword>
<feature type="transmembrane region" description="Helical" evidence="9">
    <location>
        <begin position="515"/>
        <end position="534"/>
    </location>
</feature>
<feature type="transmembrane region" description="Helical" evidence="9">
    <location>
        <begin position="63"/>
        <end position="84"/>
    </location>
</feature>
<feature type="domain" description="ABC transporter" evidence="10">
    <location>
        <begin position="661"/>
        <end position="904"/>
    </location>
</feature>
<dbReference type="InterPro" id="IPR032823">
    <property type="entry name" value="BCA_ABC_TP_C"/>
</dbReference>
<keyword evidence="6" id="KW-0067">ATP-binding</keyword>
<keyword evidence="4 9" id="KW-0812">Transmembrane</keyword>
<dbReference type="PROSITE" id="PS00211">
    <property type="entry name" value="ABC_TRANSPORTER_1"/>
    <property type="match status" value="1"/>
</dbReference>
<dbReference type="GO" id="GO:0016887">
    <property type="term" value="F:ATP hydrolysis activity"/>
    <property type="evidence" value="ECO:0007669"/>
    <property type="project" value="InterPro"/>
</dbReference>
<feature type="transmembrane region" description="Helical" evidence="9">
    <location>
        <begin position="311"/>
        <end position="329"/>
    </location>
</feature>
<feature type="transmembrane region" description="Helical" evidence="9">
    <location>
        <begin position="6"/>
        <end position="27"/>
    </location>
</feature>
<evidence type="ECO:0000256" key="7">
    <source>
        <dbReference type="ARBA" id="ARBA00022989"/>
    </source>
</evidence>
<keyword evidence="2" id="KW-0813">Transport</keyword>
<dbReference type="CDD" id="cd06581">
    <property type="entry name" value="TM_PBP1_LivM_like"/>
    <property type="match status" value="1"/>
</dbReference>
<feature type="transmembrane region" description="Helical" evidence="9">
    <location>
        <begin position="388"/>
        <end position="408"/>
    </location>
</feature>
<dbReference type="InterPro" id="IPR003593">
    <property type="entry name" value="AAA+_ATPase"/>
</dbReference>
<dbReference type="InterPro" id="IPR051120">
    <property type="entry name" value="ABC_AA/LPS_Transport"/>
</dbReference>
<feature type="transmembrane region" description="Helical" evidence="9">
    <location>
        <begin position="141"/>
        <end position="161"/>
    </location>
</feature>
<accession>A0A7W3J218</accession>
<dbReference type="PROSITE" id="PS50893">
    <property type="entry name" value="ABC_TRANSPORTER_2"/>
    <property type="match status" value="1"/>
</dbReference>
<dbReference type="AlphaFoldDB" id="A0A7W3J218"/>
<dbReference type="InterPro" id="IPR027417">
    <property type="entry name" value="P-loop_NTPase"/>
</dbReference>
<sequence>MTDLVRYAVLGLGTGGIYALLGLGLVVIYRGSGVINFAQSGFALVGAYLVYRFQTQQGHGLAFSLVASVLICALLGVLSHHLVMRPLRGASPLARVIATLGILTVLTQAVVLEYTAKQIVSVSPVPTEAVTLPGDITVGRYAFWLVGIAALFALLLTVTSVRTRFGYAISAAAENPRGAGALGWSPDLLASVTWGVGGGLAAVAGAMMPATTSGFLSPITFSILIIGALATALLGGFKSYPLALAGGLFIGVAQSLAGHWTNVHLEATHRPGIPDSLPFLVIIIVLVLRGRGLPLRGSISDRLPRVGTGRTRPVAVIGTIALALLWVGLGASKDWYVPVIISATFAIVGLSIVVLTGYTGQLSLAQFALAGIGAFTAAKLAAGSGWRFEPALAAGVLVAMAVGFLFGLPALRTRGVNLAVITFGLGFAVSQLVFSNSTYTEPARVLPHDLTLLGIPIDPITHARNYALLCLVALIVTALGVANIRRGRSGRRLLAVRTNERAAAAIGVNVFEAKLYGFTLSAAIAGLGGVLLAFSNPAVLYQAVFSAGSSISVLVLTVIGSAGYIAGPMVGSLLASGGVITLTASSEATNAAVEDAASWQQYLPLITGVLLLVVLILNQNGISERFDAWTRPLRARIPGLRPAAWQPLPKTVRTTVQPRRLVVKGLTQRFGGFTALEGVDLEVGPGEVVGLLGPNGAGKTTLIDCVSGNNRLTAGSIGWDGKDITRWAPYLRSRSGLSRSFQSLELFDDLTVRENLLAAADPRDLAAYVTDLVWPGYPPLPATVVAAVEELQLEPLLDRRAEDLSYGERRLVAIARAVASNPSVLLLDEPAAGLDETESAELGRLIRRLADEWGMGVLLIEHDVALVLDNADRVVVLDFGHKIAEGTPAEIRNDPAVRKAYLGEENESIPAVGMSAARATTAP</sequence>
<dbReference type="Pfam" id="PF12399">
    <property type="entry name" value="BCA_ABC_TP_C"/>
    <property type="match status" value="1"/>
</dbReference>
<comment type="caution">
    <text evidence="11">The sequence shown here is derived from an EMBL/GenBank/DDBJ whole genome shotgun (WGS) entry which is preliminary data.</text>
</comment>
<proteinExistence type="predicted"/>
<feature type="transmembrane region" description="Helical" evidence="9">
    <location>
        <begin position="96"/>
        <end position="116"/>
    </location>
</feature>
<feature type="transmembrane region" description="Helical" evidence="9">
    <location>
        <begin position="573"/>
        <end position="593"/>
    </location>
</feature>
<dbReference type="InterPro" id="IPR001851">
    <property type="entry name" value="ABC_transp_permease"/>
</dbReference>
<dbReference type="GO" id="GO:0005886">
    <property type="term" value="C:plasma membrane"/>
    <property type="evidence" value="ECO:0007669"/>
    <property type="project" value="UniProtKB-SubCell"/>
</dbReference>
<evidence type="ECO:0000313" key="11">
    <source>
        <dbReference type="EMBL" id="MBA8804842.1"/>
    </source>
</evidence>
<feature type="transmembrane region" description="Helical" evidence="9">
    <location>
        <begin position="272"/>
        <end position="290"/>
    </location>
</feature>
<feature type="transmembrane region" description="Helical" evidence="9">
    <location>
        <begin position="466"/>
        <end position="484"/>
    </location>
</feature>
<dbReference type="InterPro" id="IPR043428">
    <property type="entry name" value="LivM-like"/>
</dbReference>
<dbReference type="Pfam" id="PF00005">
    <property type="entry name" value="ABC_tran"/>
    <property type="match status" value="1"/>
</dbReference>
<evidence type="ECO:0000256" key="4">
    <source>
        <dbReference type="ARBA" id="ARBA00022692"/>
    </source>
</evidence>
<dbReference type="SUPFAM" id="SSF52540">
    <property type="entry name" value="P-loop containing nucleoside triphosphate hydrolases"/>
    <property type="match status" value="1"/>
</dbReference>
<name>A0A7W3J218_9ACTN</name>
<gene>
    <name evidence="11" type="ORF">FB382_003133</name>
</gene>
<feature type="transmembrane region" description="Helical" evidence="9">
    <location>
        <begin position="188"/>
        <end position="209"/>
    </location>
</feature>
<feature type="transmembrane region" description="Helical" evidence="9">
    <location>
        <begin position="599"/>
        <end position="617"/>
    </location>
</feature>
<dbReference type="GO" id="GO:0005524">
    <property type="term" value="F:ATP binding"/>
    <property type="evidence" value="ECO:0007669"/>
    <property type="project" value="UniProtKB-KW"/>
</dbReference>
<evidence type="ECO:0000256" key="2">
    <source>
        <dbReference type="ARBA" id="ARBA00022448"/>
    </source>
</evidence>
<keyword evidence="12" id="KW-1185">Reference proteome</keyword>
<dbReference type="InterPro" id="IPR017871">
    <property type="entry name" value="ABC_transporter-like_CS"/>
</dbReference>
<dbReference type="CDD" id="cd06582">
    <property type="entry name" value="TM_PBP1_LivH_like"/>
    <property type="match status" value="1"/>
</dbReference>
<dbReference type="PANTHER" id="PTHR45772">
    <property type="entry name" value="CONSERVED COMPONENT OF ABC TRANSPORTER FOR NATURAL AMINO ACIDS-RELATED"/>
    <property type="match status" value="1"/>
</dbReference>
<protein>
    <submittedName>
        <fullName evidence="11">Sulfate-transporting ATPase</fullName>
    </submittedName>
</protein>
<evidence type="ECO:0000256" key="9">
    <source>
        <dbReference type="SAM" id="Phobius"/>
    </source>
</evidence>
<dbReference type="InterPro" id="IPR003439">
    <property type="entry name" value="ABC_transporter-like_ATP-bd"/>
</dbReference>
<evidence type="ECO:0000256" key="3">
    <source>
        <dbReference type="ARBA" id="ARBA00022475"/>
    </source>
</evidence>
<feature type="transmembrane region" description="Helical" evidence="9">
    <location>
        <begin position="242"/>
        <end position="260"/>
    </location>
</feature>
<dbReference type="CDD" id="cd03219">
    <property type="entry name" value="ABC_Mj1267_LivG_branched"/>
    <property type="match status" value="1"/>
</dbReference>
<evidence type="ECO:0000256" key="6">
    <source>
        <dbReference type="ARBA" id="ARBA00022840"/>
    </source>
</evidence>
<dbReference type="EMBL" id="JACGXA010000001">
    <property type="protein sequence ID" value="MBA8804842.1"/>
    <property type="molecule type" value="Genomic_DNA"/>
</dbReference>